<gene>
    <name evidence="10" type="ORF">HYX28_08910</name>
</gene>
<protein>
    <submittedName>
        <fullName evidence="10">ABC transporter permease</fullName>
    </submittedName>
</protein>
<evidence type="ECO:0000256" key="2">
    <source>
        <dbReference type="ARBA" id="ARBA00022475"/>
    </source>
</evidence>
<dbReference type="Proteomes" id="UP000779809">
    <property type="component" value="Unassembled WGS sequence"/>
</dbReference>
<dbReference type="Pfam" id="PF02687">
    <property type="entry name" value="FtsX"/>
    <property type="match status" value="1"/>
</dbReference>
<sequence length="409" mass="44538">MSKKEVFRIALEALRAHKLRSFLTLLGVIIGVASVIAVVSVVQGLNDYVTAQVMEFGSTSFSVSKFSQGFSSLDDYWRESRRHNLTLEDMAAIEANCANCQLVAGVYNEFKTAKRGNKSAENVDLRGVTINAPYIGSAMELSEGRHFAAIDIDHAREEIIIGADVADRLFTEGEDPLGKEITLDGRIFTVIGIAERKGQFLGSPQDNFVRIPISVFRKMYATSTRSLNIQVQSLTPKDMQLAMEETRVILRSRMHRGYNDDDGFAMATAETFLDLWRSTTAAIFMVMIIVASISLVVGGVVIMNIMLVSVTERRKEIGIRKAVGAKQTDILRQFLAESVILSALGGGLGIGVGILIALLVSYLSPLPAVIKLWSVVMAVLVASAIGIFFGIYPARAAAKLDPVVALQAE</sequence>
<organism evidence="10 11">
    <name type="scientific">Candidatus Korobacter versatilis</name>
    <dbReference type="NCBI Taxonomy" id="658062"/>
    <lineage>
        <taxon>Bacteria</taxon>
        <taxon>Pseudomonadati</taxon>
        <taxon>Acidobacteriota</taxon>
        <taxon>Terriglobia</taxon>
        <taxon>Terriglobales</taxon>
        <taxon>Candidatus Korobacteraceae</taxon>
        <taxon>Candidatus Korobacter</taxon>
    </lineage>
</organism>
<evidence type="ECO:0000256" key="6">
    <source>
        <dbReference type="ARBA" id="ARBA00038076"/>
    </source>
</evidence>
<evidence type="ECO:0000256" key="5">
    <source>
        <dbReference type="ARBA" id="ARBA00023136"/>
    </source>
</evidence>
<keyword evidence="3 7" id="KW-0812">Transmembrane</keyword>
<dbReference type="InterPro" id="IPR025857">
    <property type="entry name" value="MacB_PCD"/>
</dbReference>
<evidence type="ECO:0000256" key="4">
    <source>
        <dbReference type="ARBA" id="ARBA00022989"/>
    </source>
</evidence>
<name>A0A932A903_9BACT</name>
<dbReference type="GO" id="GO:0005886">
    <property type="term" value="C:plasma membrane"/>
    <property type="evidence" value="ECO:0007669"/>
    <property type="project" value="UniProtKB-SubCell"/>
</dbReference>
<evidence type="ECO:0000256" key="3">
    <source>
        <dbReference type="ARBA" id="ARBA00022692"/>
    </source>
</evidence>
<keyword evidence="2" id="KW-1003">Cell membrane</keyword>
<feature type="transmembrane region" description="Helical" evidence="7">
    <location>
        <begin position="282"/>
        <end position="310"/>
    </location>
</feature>
<evidence type="ECO:0000259" key="8">
    <source>
        <dbReference type="Pfam" id="PF02687"/>
    </source>
</evidence>
<feature type="domain" description="MacB-like periplasmic core" evidence="9">
    <location>
        <begin position="21"/>
        <end position="245"/>
    </location>
</feature>
<evidence type="ECO:0000313" key="10">
    <source>
        <dbReference type="EMBL" id="MBI2678889.1"/>
    </source>
</evidence>
<dbReference type="AlphaFoldDB" id="A0A932A903"/>
<reference evidence="10" key="1">
    <citation type="submission" date="2020-07" db="EMBL/GenBank/DDBJ databases">
        <title>Huge and variable diversity of episymbiotic CPR bacteria and DPANN archaea in groundwater ecosystems.</title>
        <authorList>
            <person name="He C.Y."/>
            <person name="Keren R."/>
            <person name="Whittaker M."/>
            <person name="Farag I.F."/>
            <person name="Doudna J."/>
            <person name="Cate J.H.D."/>
            <person name="Banfield J.F."/>
        </authorList>
    </citation>
    <scope>NUCLEOTIDE SEQUENCE</scope>
    <source>
        <strain evidence="10">NC_groundwater_580_Pr5_B-0.1um_64_19</strain>
    </source>
</reference>
<comment type="similarity">
    <text evidence="6">Belongs to the ABC-4 integral membrane protein family.</text>
</comment>
<evidence type="ECO:0000259" key="9">
    <source>
        <dbReference type="Pfam" id="PF12704"/>
    </source>
</evidence>
<dbReference type="PANTHER" id="PTHR30572">
    <property type="entry name" value="MEMBRANE COMPONENT OF TRANSPORTER-RELATED"/>
    <property type="match status" value="1"/>
</dbReference>
<dbReference type="GO" id="GO:0022857">
    <property type="term" value="F:transmembrane transporter activity"/>
    <property type="evidence" value="ECO:0007669"/>
    <property type="project" value="TreeGrafter"/>
</dbReference>
<evidence type="ECO:0000256" key="1">
    <source>
        <dbReference type="ARBA" id="ARBA00004651"/>
    </source>
</evidence>
<feature type="transmembrane region" description="Helical" evidence="7">
    <location>
        <begin position="339"/>
        <end position="360"/>
    </location>
</feature>
<evidence type="ECO:0000256" key="7">
    <source>
        <dbReference type="SAM" id="Phobius"/>
    </source>
</evidence>
<comment type="subcellular location">
    <subcellularLocation>
        <location evidence="1">Cell membrane</location>
        <topology evidence="1">Multi-pass membrane protein</topology>
    </subcellularLocation>
</comment>
<feature type="domain" description="ABC3 transporter permease C-terminal" evidence="8">
    <location>
        <begin position="288"/>
        <end position="402"/>
    </location>
</feature>
<keyword evidence="5 7" id="KW-0472">Membrane</keyword>
<feature type="transmembrane region" description="Helical" evidence="7">
    <location>
        <begin position="21"/>
        <end position="42"/>
    </location>
</feature>
<keyword evidence="4 7" id="KW-1133">Transmembrane helix</keyword>
<dbReference type="EMBL" id="JACPNR010000011">
    <property type="protein sequence ID" value="MBI2678889.1"/>
    <property type="molecule type" value="Genomic_DNA"/>
</dbReference>
<dbReference type="Pfam" id="PF12704">
    <property type="entry name" value="MacB_PCD"/>
    <property type="match status" value="1"/>
</dbReference>
<dbReference type="InterPro" id="IPR003838">
    <property type="entry name" value="ABC3_permease_C"/>
</dbReference>
<evidence type="ECO:0000313" key="11">
    <source>
        <dbReference type="Proteomes" id="UP000779809"/>
    </source>
</evidence>
<accession>A0A932A903</accession>
<dbReference type="InterPro" id="IPR050250">
    <property type="entry name" value="Macrolide_Exporter_MacB"/>
</dbReference>
<feature type="transmembrane region" description="Helical" evidence="7">
    <location>
        <begin position="372"/>
        <end position="392"/>
    </location>
</feature>
<comment type="caution">
    <text evidence="10">The sequence shown here is derived from an EMBL/GenBank/DDBJ whole genome shotgun (WGS) entry which is preliminary data.</text>
</comment>
<proteinExistence type="inferred from homology"/>
<dbReference type="PANTHER" id="PTHR30572:SF4">
    <property type="entry name" value="ABC TRANSPORTER PERMEASE YTRF"/>
    <property type="match status" value="1"/>
</dbReference>